<accession>A0ACC2X8J1</accession>
<comment type="caution">
    <text evidence="1">The sequence shown here is derived from an EMBL/GenBank/DDBJ whole genome shotgun (WGS) entry which is preliminary data.</text>
</comment>
<reference evidence="1" key="1">
    <citation type="submission" date="2023-04" db="EMBL/GenBank/DDBJ databases">
        <title>Draft Genome sequencing of Naganishia species isolated from polar environments using Oxford Nanopore Technology.</title>
        <authorList>
            <person name="Leo P."/>
            <person name="Venkateswaran K."/>
        </authorList>
    </citation>
    <scope>NUCLEOTIDE SEQUENCE</scope>
    <source>
        <strain evidence="1">DBVPG 5303</strain>
    </source>
</reference>
<keyword evidence="2" id="KW-1185">Reference proteome</keyword>
<sequence length="375" mass="40140">MHRHLESLFAESGLPTLLAAPPDVHLLLLSRAVRFIAYGQSTLVLTHHLSTELGWSDFSMGLFMTLTLVGDVAGSWVLTAYADKWGRRRVLSVGAGLMAISGAVFASASAFGWLLAAAVVGVISPSGNEIGPFKAIEESTLAQLVSASDRSTIFAWYNLVGGLASACGSLTAGWLTTWLTSNGPPSGQADRVIFVLYIVWAIIKLFLTTLLSDRCELEVREINKAMADVTDNVDVEESEGLVRAFELTEQGQVTEPSKVTQKAASPTFSAETRKKLVILSGLFGVDNLASGLVPLDNGRSASERFHASYVPATERTAVMGTLNVVKTVSQSLGPSITGWMAGRGDIWISFVIAGCLKISYDLGILFFFVQAQMIS</sequence>
<dbReference type="Proteomes" id="UP001234202">
    <property type="component" value="Unassembled WGS sequence"/>
</dbReference>
<evidence type="ECO:0000313" key="2">
    <source>
        <dbReference type="Proteomes" id="UP001234202"/>
    </source>
</evidence>
<gene>
    <name evidence="1" type="ORF">QFC24_005837</name>
</gene>
<protein>
    <submittedName>
        <fullName evidence="1">Uncharacterized protein</fullName>
    </submittedName>
</protein>
<organism evidence="1 2">
    <name type="scientific">Naganishia onofrii</name>
    <dbReference type="NCBI Taxonomy" id="1851511"/>
    <lineage>
        <taxon>Eukaryota</taxon>
        <taxon>Fungi</taxon>
        <taxon>Dikarya</taxon>
        <taxon>Basidiomycota</taxon>
        <taxon>Agaricomycotina</taxon>
        <taxon>Tremellomycetes</taxon>
        <taxon>Filobasidiales</taxon>
        <taxon>Filobasidiaceae</taxon>
        <taxon>Naganishia</taxon>
    </lineage>
</organism>
<evidence type="ECO:0000313" key="1">
    <source>
        <dbReference type="EMBL" id="KAJ9119366.1"/>
    </source>
</evidence>
<name>A0ACC2X8J1_9TREE</name>
<dbReference type="EMBL" id="JASBWV010000025">
    <property type="protein sequence ID" value="KAJ9119366.1"/>
    <property type="molecule type" value="Genomic_DNA"/>
</dbReference>
<proteinExistence type="predicted"/>